<protein>
    <recommendedName>
        <fullName evidence="2">DUF4397 domain-containing protein</fullName>
    </recommendedName>
</protein>
<organism evidence="3 4">
    <name type="scientific">Enterovibrio coralii</name>
    <dbReference type="NCBI Taxonomy" id="294935"/>
    <lineage>
        <taxon>Bacteria</taxon>
        <taxon>Pseudomonadati</taxon>
        <taxon>Pseudomonadota</taxon>
        <taxon>Gammaproteobacteria</taxon>
        <taxon>Vibrionales</taxon>
        <taxon>Vibrionaceae</taxon>
        <taxon>Enterovibrio</taxon>
    </lineage>
</organism>
<evidence type="ECO:0000313" key="3">
    <source>
        <dbReference type="EMBL" id="KXF80493.1"/>
    </source>
</evidence>
<name>A0A135I4X2_9GAMM</name>
<dbReference type="EMBL" id="LNTY01000051">
    <property type="protein sequence ID" value="KXF80493.1"/>
    <property type="molecule type" value="Genomic_DNA"/>
</dbReference>
<dbReference type="AlphaFoldDB" id="A0A135I4X2"/>
<dbReference type="InterPro" id="IPR025510">
    <property type="entry name" value="DUF4397"/>
</dbReference>
<proteinExistence type="predicted"/>
<dbReference type="STRING" id="294935.ATN88_22285"/>
<evidence type="ECO:0000313" key="4">
    <source>
        <dbReference type="Proteomes" id="UP000070529"/>
    </source>
</evidence>
<dbReference type="Pfam" id="PF14344">
    <property type="entry name" value="DUF4397"/>
    <property type="match status" value="2"/>
</dbReference>
<dbReference type="OrthoDB" id="9783299at2"/>
<dbReference type="Proteomes" id="UP000070529">
    <property type="component" value="Unassembled WGS sequence"/>
</dbReference>
<feature type="signal peptide" evidence="1">
    <location>
        <begin position="1"/>
        <end position="20"/>
    </location>
</feature>
<feature type="chain" id="PRO_5007465635" description="DUF4397 domain-containing protein" evidence="1">
    <location>
        <begin position="21"/>
        <end position="451"/>
    </location>
</feature>
<accession>A0A135I4X2</accession>
<evidence type="ECO:0000256" key="1">
    <source>
        <dbReference type="SAM" id="SignalP"/>
    </source>
</evidence>
<sequence>MKKWYSTALVILGLTLVGCGGSDSNGNNPHTQAKLRVIHAGADAPKVNVSASGTELVSGLDYGSSSGFATVNAQSYAVDVNAVLPNNKTTTVIQENYALGAEKNYSAVAVGSVADSTLEIVVLENADEPVASGYARVQVLHGTPAAPTVDVYVTAPGGALSSPTLTLSYRQFSDQISVPAGDYQIRITPTGSQTVVYDSGTAPLASGSDSLFVAIPNVYAGNSTVPVALLAASGSGATVILDQGTGGDLRVVHAVADAPAVNVTLNNSATPAVTGLQYLNETDFVTVPSGEQTVTVAVQSNNQPVIQDKAVNIDKGVFYNAIALGSVDASDAFDVELLAVEEDRRKVATEAKLSLVHGSVSAGTVDVYVTPTADISSATPAIAGFEYKQSVTGVAIAPGDAVVSVTPAGSKTVAIGPLNVMFEGGKLYGAIAQDAQNGGAPLTVNGFDELN</sequence>
<reference evidence="3 4" key="1">
    <citation type="submission" date="2015-11" db="EMBL/GenBank/DDBJ databases">
        <title>Genomic Taxonomy of the Vibrionaceae.</title>
        <authorList>
            <person name="Gomez-Gil B."/>
            <person name="Enciso-Ibarra J."/>
        </authorList>
    </citation>
    <scope>NUCLEOTIDE SEQUENCE [LARGE SCALE GENOMIC DNA]</scope>
    <source>
        <strain evidence="3 4">CAIM 912</strain>
    </source>
</reference>
<dbReference type="PROSITE" id="PS51257">
    <property type="entry name" value="PROKAR_LIPOPROTEIN"/>
    <property type="match status" value="1"/>
</dbReference>
<evidence type="ECO:0000259" key="2">
    <source>
        <dbReference type="Pfam" id="PF14344"/>
    </source>
</evidence>
<feature type="domain" description="DUF4397" evidence="2">
    <location>
        <begin position="33"/>
        <end position="152"/>
    </location>
</feature>
<keyword evidence="1" id="KW-0732">Signal</keyword>
<feature type="domain" description="DUF4397" evidence="2">
    <location>
        <begin position="248"/>
        <end position="368"/>
    </location>
</feature>
<dbReference type="RefSeq" id="WP_067419387.1">
    <property type="nucleotide sequence ID" value="NZ_LNTY01000051.1"/>
</dbReference>
<gene>
    <name evidence="3" type="ORF">ATN88_22285</name>
</gene>
<keyword evidence="4" id="KW-1185">Reference proteome</keyword>
<comment type="caution">
    <text evidence="3">The sequence shown here is derived from an EMBL/GenBank/DDBJ whole genome shotgun (WGS) entry which is preliminary data.</text>
</comment>